<dbReference type="GO" id="GO:0005829">
    <property type="term" value="C:cytosol"/>
    <property type="evidence" value="ECO:0007669"/>
    <property type="project" value="UniProtKB-SubCell"/>
</dbReference>
<comment type="pathway">
    <text evidence="3">Protein modification; protein ubiquitination.</text>
</comment>
<dbReference type="Pfam" id="PF17976">
    <property type="entry name" value="zf-RING_12"/>
    <property type="match status" value="1"/>
</dbReference>
<evidence type="ECO:0000313" key="14">
    <source>
        <dbReference type="Proteomes" id="UP000035680"/>
    </source>
</evidence>
<proteinExistence type="predicted"/>
<reference evidence="15" key="2">
    <citation type="submission" date="2015-08" db="UniProtKB">
        <authorList>
            <consortium name="WormBaseParasite"/>
        </authorList>
    </citation>
    <scope>IDENTIFICATION</scope>
</reference>
<dbReference type="UniPathway" id="UPA00143"/>
<evidence type="ECO:0000256" key="3">
    <source>
        <dbReference type="ARBA" id="ARBA00004906"/>
    </source>
</evidence>
<dbReference type="WBParaSite" id="SVE_1595500.1">
    <property type="protein sequence ID" value="SVE_1595500.1"/>
    <property type="gene ID" value="SVE_1595500"/>
</dbReference>
<keyword evidence="11" id="KW-0862">Zinc</keyword>
<organism evidence="14 15">
    <name type="scientific">Strongyloides venezuelensis</name>
    <name type="common">Threadworm</name>
    <dbReference type="NCBI Taxonomy" id="75913"/>
    <lineage>
        <taxon>Eukaryota</taxon>
        <taxon>Metazoa</taxon>
        <taxon>Ecdysozoa</taxon>
        <taxon>Nematoda</taxon>
        <taxon>Chromadorea</taxon>
        <taxon>Rhabditida</taxon>
        <taxon>Tylenchina</taxon>
        <taxon>Panagrolaimomorpha</taxon>
        <taxon>Strongyloidoidea</taxon>
        <taxon>Strongyloididae</taxon>
        <taxon>Strongyloides</taxon>
    </lineage>
</organism>
<evidence type="ECO:0000256" key="2">
    <source>
        <dbReference type="ARBA" id="ARBA00004514"/>
    </source>
</evidence>
<dbReference type="InterPro" id="IPR002867">
    <property type="entry name" value="IBR_dom"/>
</dbReference>
<dbReference type="PRINTS" id="PR01475">
    <property type="entry name" value="PARKIN"/>
</dbReference>
<accession>A0A0K0FUE3</accession>
<evidence type="ECO:0000256" key="1">
    <source>
        <dbReference type="ARBA" id="ARBA00001798"/>
    </source>
</evidence>
<dbReference type="Gene3D" id="3.10.20.90">
    <property type="entry name" value="Phosphatidylinositol 3-kinase Catalytic Subunit, Chain A, domain 1"/>
    <property type="match status" value="1"/>
</dbReference>
<dbReference type="GO" id="GO:0061630">
    <property type="term" value="F:ubiquitin protein ligase activity"/>
    <property type="evidence" value="ECO:0007669"/>
    <property type="project" value="UniProtKB-EC"/>
</dbReference>
<dbReference type="InterPro" id="IPR031127">
    <property type="entry name" value="E3_UB_ligase_RBR"/>
</dbReference>
<evidence type="ECO:0000256" key="9">
    <source>
        <dbReference type="ARBA" id="ARBA00022771"/>
    </source>
</evidence>
<evidence type="ECO:0000256" key="10">
    <source>
        <dbReference type="ARBA" id="ARBA00022786"/>
    </source>
</evidence>
<dbReference type="PANTHER" id="PTHR11685">
    <property type="entry name" value="RBR FAMILY RING FINGER AND IBR DOMAIN-CONTAINING"/>
    <property type="match status" value="1"/>
</dbReference>
<dbReference type="SMART" id="SM00647">
    <property type="entry name" value="IBR"/>
    <property type="match status" value="1"/>
</dbReference>
<keyword evidence="14" id="KW-1185">Reference proteome</keyword>
<feature type="domain" description="RING-type" evidence="13">
    <location>
        <begin position="185"/>
        <end position="398"/>
    </location>
</feature>
<dbReference type="InterPro" id="IPR029071">
    <property type="entry name" value="Ubiquitin-like_domsf"/>
</dbReference>
<evidence type="ECO:0000256" key="7">
    <source>
        <dbReference type="ARBA" id="ARBA00022723"/>
    </source>
</evidence>
<keyword evidence="7" id="KW-0479">Metal-binding</keyword>
<dbReference type="GO" id="GO:0008270">
    <property type="term" value="F:zinc ion binding"/>
    <property type="evidence" value="ECO:0007669"/>
    <property type="project" value="UniProtKB-KW"/>
</dbReference>
<keyword evidence="10" id="KW-0833">Ubl conjugation pathway</keyword>
<dbReference type="GO" id="GO:0005739">
    <property type="term" value="C:mitochondrion"/>
    <property type="evidence" value="ECO:0007669"/>
    <property type="project" value="InterPro"/>
</dbReference>
<dbReference type="AlphaFoldDB" id="A0A0K0FUE3"/>
<evidence type="ECO:0000313" key="15">
    <source>
        <dbReference type="WBParaSite" id="SVE_1595500.1"/>
    </source>
</evidence>
<dbReference type="EC" id="2.3.2.31" evidence="4"/>
<dbReference type="Pfam" id="PF17978">
    <property type="entry name" value="zf-RING_14"/>
    <property type="match status" value="1"/>
</dbReference>
<keyword evidence="12" id="KW-0832">Ubl conjugation</keyword>
<dbReference type="STRING" id="75913.A0A0K0FUE3"/>
<comment type="subcellular location">
    <subcellularLocation>
        <location evidence="2">Cytoplasm</location>
        <location evidence="2">Cytosol</location>
    </subcellularLocation>
</comment>
<evidence type="ECO:0000256" key="8">
    <source>
        <dbReference type="ARBA" id="ARBA00022737"/>
    </source>
</evidence>
<reference evidence="14" key="1">
    <citation type="submission" date="2014-07" db="EMBL/GenBank/DDBJ databases">
        <authorList>
            <person name="Martin A.A"/>
            <person name="De Silva N."/>
        </authorList>
    </citation>
    <scope>NUCLEOTIDE SEQUENCE</scope>
</reference>
<name>A0A0K0FUE3_STRVS</name>
<keyword evidence="5" id="KW-0963">Cytoplasm</keyword>
<evidence type="ECO:0000259" key="13">
    <source>
        <dbReference type="PROSITE" id="PS51873"/>
    </source>
</evidence>
<dbReference type="InterPro" id="IPR041170">
    <property type="entry name" value="Znf-RING_14"/>
</dbReference>
<dbReference type="InterPro" id="IPR044066">
    <property type="entry name" value="TRIAD_supradom"/>
</dbReference>
<evidence type="ECO:0000256" key="12">
    <source>
        <dbReference type="ARBA" id="ARBA00022843"/>
    </source>
</evidence>
<sequence length="398" mass="45458">MLTLNVNVIVRDENGVQENLSKVFQVSPEEKVNSLVRQISADKGKNVKLLFAGKLLNKQKRLIDYNLASSTKLTAIVSSETDEYEIVSKEQCSNEKPTQSLVKLFFGYCKKCEKISNTKLRVNCKSCLGDSVRVISDPNNWSDLRKNAQLYCFQCDDKKDSNFYFKCQNCSNEAVGLKDYILNTKDKLCVICENNASEVVSLSCDDVICNFCFWAYMEEVSERFGFVYRKEYGFTIACPLQGCVGCVEDVHLFYILGNDAYKKFQKISTERFIAMQENTVFCPYPDCGDAFIAEGKEFIIEESEEYGIPANMTCPSCKRNFCIACSEVIGCICFNSNHHDKKSKETIEKTCKKCPHCATQTEKNEGCNAIKCLICSTKWCWICETFFTDECRENHWFL</sequence>
<evidence type="ECO:0000256" key="4">
    <source>
        <dbReference type="ARBA" id="ARBA00012251"/>
    </source>
</evidence>
<evidence type="ECO:0000256" key="11">
    <source>
        <dbReference type="ARBA" id="ARBA00022833"/>
    </source>
</evidence>
<keyword evidence="9" id="KW-0863">Zinc-finger</keyword>
<dbReference type="PROSITE" id="PS51873">
    <property type="entry name" value="TRIAD"/>
    <property type="match status" value="1"/>
</dbReference>
<dbReference type="GO" id="GO:0016567">
    <property type="term" value="P:protein ubiquitination"/>
    <property type="evidence" value="ECO:0007669"/>
    <property type="project" value="UniProtKB-UniPathway"/>
</dbReference>
<evidence type="ECO:0000256" key="5">
    <source>
        <dbReference type="ARBA" id="ARBA00022490"/>
    </source>
</evidence>
<keyword evidence="8" id="KW-0677">Repeat</keyword>
<dbReference type="Proteomes" id="UP000035680">
    <property type="component" value="Unassembled WGS sequence"/>
</dbReference>
<dbReference type="InterPro" id="IPR003977">
    <property type="entry name" value="Parkin"/>
</dbReference>
<evidence type="ECO:0000256" key="6">
    <source>
        <dbReference type="ARBA" id="ARBA00022679"/>
    </source>
</evidence>
<dbReference type="InterPro" id="IPR041565">
    <property type="entry name" value="Parkin_Znf-RING"/>
</dbReference>
<comment type="catalytic activity">
    <reaction evidence="1">
        <text>[E2 ubiquitin-conjugating enzyme]-S-ubiquitinyl-L-cysteine + [acceptor protein]-L-lysine = [E2 ubiquitin-conjugating enzyme]-L-cysteine + [acceptor protein]-N(6)-ubiquitinyl-L-lysine.</text>
        <dbReference type="EC" id="2.3.2.31"/>
    </reaction>
</comment>
<dbReference type="SUPFAM" id="SSF54236">
    <property type="entry name" value="Ubiquitin-like"/>
    <property type="match status" value="1"/>
</dbReference>
<keyword evidence="6" id="KW-0808">Transferase</keyword>
<dbReference type="Gene3D" id="1.20.120.1750">
    <property type="match status" value="1"/>
</dbReference>
<protein>
    <recommendedName>
        <fullName evidence="4">RBR-type E3 ubiquitin transferase</fullName>
        <ecNumber evidence="4">2.3.2.31</ecNumber>
    </recommendedName>
</protein>
<dbReference type="SUPFAM" id="SSF57850">
    <property type="entry name" value="RING/U-box"/>
    <property type="match status" value="3"/>
</dbReference>